<dbReference type="EMBL" id="JBHMFI010000001">
    <property type="protein sequence ID" value="MFB9070408.1"/>
    <property type="molecule type" value="Genomic_DNA"/>
</dbReference>
<name>A0ABV5FVW2_9MICC</name>
<sequence length="80" mass="8043">MAWPASDASATVAASFSPSSPMPGMTGTPAPSASISSGEALSVVLTVCDTLSLPILPSAIRSACSVPGRTPWAARARWAR</sequence>
<feature type="region of interest" description="Disordered" evidence="1">
    <location>
        <begin position="1"/>
        <end position="35"/>
    </location>
</feature>
<evidence type="ECO:0000313" key="2">
    <source>
        <dbReference type="EMBL" id="MFB9070408.1"/>
    </source>
</evidence>
<reference evidence="2 3" key="1">
    <citation type="submission" date="2024-09" db="EMBL/GenBank/DDBJ databases">
        <authorList>
            <person name="Sun Q."/>
            <person name="Mori K."/>
        </authorList>
    </citation>
    <scope>NUCLEOTIDE SEQUENCE [LARGE SCALE GENOMIC DNA]</scope>
    <source>
        <strain evidence="2 3">CCM 7609</strain>
    </source>
</reference>
<comment type="caution">
    <text evidence="2">The sequence shown here is derived from an EMBL/GenBank/DDBJ whole genome shotgun (WGS) entry which is preliminary data.</text>
</comment>
<evidence type="ECO:0000256" key="1">
    <source>
        <dbReference type="SAM" id="MobiDB-lite"/>
    </source>
</evidence>
<gene>
    <name evidence="2" type="ORF">ACFFX0_04070</name>
</gene>
<dbReference type="Proteomes" id="UP001589575">
    <property type="component" value="Unassembled WGS sequence"/>
</dbReference>
<keyword evidence="3" id="KW-1185">Reference proteome</keyword>
<accession>A0ABV5FVW2</accession>
<feature type="compositionally biased region" description="Polar residues" evidence="1">
    <location>
        <begin position="8"/>
        <end position="19"/>
    </location>
</feature>
<organism evidence="2 3">
    <name type="scientific">Citricoccus parietis</name>
    <dbReference type="NCBI Taxonomy" id="592307"/>
    <lineage>
        <taxon>Bacteria</taxon>
        <taxon>Bacillati</taxon>
        <taxon>Actinomycetota</taxon>
        <taxon>Actinomycetes</taxon>
        <taxon>Micrococcales</taxon>
        <taxon>Micrococcaceae</taxon>
        <taxon>Citricoccus</taxon>
    </lineage>
</organism>
<protein>
    <submittedName>
        <fullName evidence="2">Uncharacterized protein</fullName>
    </submittedName>
</protein>
<evidence type="ECO:0000313" key="3">
    <source>
        <dbReference type="Proteomes" id="UP001589575"/>
    </source>
</evidence>
<proteinExistence type="predicted"/>